<evidence type="ECO:0000313" key="1">
    <source>
        <dbReference type="EMBL" id="KAK3922786.1"/>
    </source>
</evidence>
<comment type="caution">
    <text evidence="1">The sequence shown here is derived from an EMBL/GenBank/DDBJ whole genome shotgun (WGS) entry which is preliminary data.</text>
</comment>
<sequence length="134" mass="15055">MHNTETGGPNEVEFPLDSAKIHPRKNGYGEHSFMINHVLREHSAATGKPHLTRTEGISNELIDALVAFLSPFEQNITMLEGEKYSTLPFAAYAIGEFLDLCKENPNDCEVIVFNIQFAIILELERLSMTPGLYF</sequence>
<reference evidence="1" key="2">
    <citation type="journal article" date="2023" name="BMC Genomics">
        <title>Pest status, molecular evolution, and epigenetic factors derived from the genome assembly of Frankliniella fusca, a thysanopteran phytovirus vector.</title>
        <authorList>
            <person name="Catto M.A."/>
            <person name="Labadie P.E."/>
            <person name="Jacobson A.L."/>
            <person name="Kennedy G.G."/>
            <person name="Srinivasan R."/>
            <person name="Hunt B.G."/>
        </authorList>
    </citation>
    <scope>NUCLEOTIDE SEQUENCE</scope>
    <source>
        <strain evidence="1">PL_HMW_Pooled</strain>
    </source>
</reference>
<gene>
    <name evidence="1" type="ORF">KUF71_000188</name>
</gene>
<keyword evidence="2" id="KW-1185">Reference proteome</keyword>
<dbReference type="AlphaFoldDB" id="A0AAE1HLD9"/>
<name>A0AAE1HLD9_9NEOP</name>
<dbReference type="Proteomes" id="UP001219518">
    <property type="component" value="Unassembled WGS sequence"/>
</dbReference>
<protein>
    <submittedName>
        <fullName evidence="1">Lutropin subunit beta</fullName>
    </submittedName>
</protein>
<feature type="non-terminal residue" evidence="1">
    <location>
        <position position="1"/>
    </location>
</feature>
<evidence type="ECO:0000313" key="2">
    <source>
        <dbReference type="Proteomes" id="UP001219518"/>
    </source>
</evidence>
<proteinExistence type="predicted"/>
<dbReference type="EMBL" id="JAHWGI010001108">
    <property type="protein sequence ID" value="KAK3922786.1"/>
    <property type="molecule type" value="Genomic_DNA"/>
</dbReference>
<reference evidence="1" key="1">
    <citation type="submission" date="2021-07" db="EMBL/GenBank/DDBJ databases">
        <authorList>
            <person name="Catto M.A."/>
            <person name="Jacobson A."/>
            <person name="Kennedy G."/>
            <person name="Labadie P."/>
            <person name="Hunt B.G."/>
            <person name="Srinivasan R."/>
        </authorList>
    </citation>
    <scope>NUCLEOTIDE SEQUENCE</scope>
    <source>
        <strain evidence="1">PL_HMW_Pooled</strain>
        <tissue evidence="1">Head</tissue>
    </source>
</reference>
<organism evidence="1 2">
    <name type="scientific">Frankliniella fusca</name>
    <dbReference type="NCBI Taxonomy" id="407009"/>
    <lineage>
        <taxon>Eukaryota</taxon>
        <taxon>Metazoa</taxon>
        <taxon>Ecdysozoa</taxon>
        <taxon>Arthropoda</taxon>
        <taxon>Hexapoda</taxon>
        <taxon>Insecta</taxon>
        <taxon>Pterygota</taxon>
        <taxon>Neoptera</taxon>
        <taxon>Paraneoptera</taxon>
        <taxon>Thysanoptera</taxon>
        <taxon>Terebrantia</taxon>
        <taxon>Thripoidea</taxon>
        <taxon>Thripidae</taxon>
        <taxon>Frankliniella</taxon>
    </lineage>
</organism>
<accession>A0AAE1HLD9</accession>